<comment type="catalytic activity">
    <reaction evidence="1">
        <text>ATP + protein L-histidine = ADP + protein N-phospho-L-histidine.</text>
        <dbReference type="EC" id="2.7.13.3"/>
    </reaction>
</comment>
<dbReference type="SMART" id="SM00091">
    <property type="entry name" value="PAS"/>
    <property type="match status" value="3"/>
</dbReference>
<dbReference type="PRINTS" id="PR00344">
    <property type="entry name" value="BCTRLSENSOR"/>
</dbReference>
<dbReference type="CDD" id="cd16922">
    <property type="entry name" value="HATPase_EvgS-ArcB-TorS-like"/>
    <property type="match status" value="1"/>
</dbReference>
<evidence type="ECO:0000259" key="5">
    <source>
        <dbReference type="PROSITE" id="PS50109"/>
    </source>
</evidence>
<feature type="domain" description="PAC" evidence="8">
    <location>
        <begin position="315"/>
        <end position="371"/>
    </location>
</feature>
<dbReference type="InterPro" id="IPR035965">
    <property type="entry name" value="PAS-like_dom_sf"/>
</dbReference>
<evidence type="ECO:0000256" key="4">
    <source>
        <dbReference type="PROSITE-ProRule" id="PRU00169"/>
    </source>
</evidence>
<evidence type="ECO:0000256" key="2">
    <source>
        <dbReference type="ARBA" id="ARBA00012438"/>
    </source>
</evidence>
<dbReference type="InterPro" id="IPR036890">
    <property type="entry name" value="HATPase_C_sf"/>
</dbReference>
<dbReference type="Gene3D" id="3.30.565.10">
    <property type="entry name" value="Histidine kinase-like ATPase, C-terminal domain"/>
    <property type="match status" value="1"/>
</dbReference>
<dbReference type="SUPFAM" id="SSF55785">
    <property type="entry name" value="PYP-like sensor domain (PAS domain)"/>
    <property type="match status" value="3"/>
</dbReference>
<dbReference type="InterPro" id="IPR013656">
    <property type="entry name" value="PAS_4"/>
</dbReference>
<dbReference type="InterPro" id="IPR001789">
    <property type="entry name" value="Sig_transdc_resp-reg_receiver"/>
</dbReference>
<dbReference type="PANTHER" id="PTHR45339:SF5">
    <property type="entry name" value="HISTIDINE KINASE"/>
    <property type="match status" value="1"/>
</dbReference>
<dbReference type="SMART" id="SM00086">
    <property type="entry name" value="PAC"/>
    <property type="match status" value="2"/>
</dbReference>
<dbReference type="PROSITE" id="PS50112">
    <property type="entry name" value="PAS"/>
    <property type="match status" value="2"/>
</dbReference>
<proteinExistence type="predicted"/>
<name>A0ABS5U5L1_9BACT</name>
<dbReference type="PROSITE" id="PS50109">
    <property type="entry name" value="HIS_KIN"/>
    <property type="match status" value="1"/>
</dbReference>
<dbReference type="Proteomes" id="UP000784128">
    <property type="component" value="Unassembled WGS sequence"/>
</dbReference>
<dbReference type="CDD" id="cd00130">
    <property type="entry name" value="PAS"/>
    <property type="match status" value="1"/>
</dbReference>
<dbReference type="Pfam" id="PF02518">
    <property type="entry name" value="HATPase_c"/>
    <property type="match status" value="1"/>
</dbReference>
<dbReference type="Pfam" id="PF00072">
    <property type="entry name" value="Response_reg"/>
    <property type="match status" value="1"/>
</dbReference>
<feature type="domain" description="PAS" evidence="7">
    <location>
        <begin position="10"/>
        <end position="73"/>
    </location>
</feature>
<dbReference type="InterPro" id="IPR000014">
    <property type="entry name" value="PAS"/>
</dbReference>
<keyword evidence="3 4" id="KW-0597">Phosphoprotein</keyword>
<evidence type="ECO:0000256" key="3">
    <source>
        <dbReference type="ARBA" id="ARBA00022553"/>
    </source>
</evidence>
<dbReference type="InterPro" id="IPR003594">
    <property type="entry name" value="HATPase_dom"/>
</dbReference>
<gene>
    <name evidence="9" type="ORF">KJB30_04055</name>
</gene>
<feature type="domain" description="Response regulatory" evidence="6">
    <location>
        <begin position="637"/>
        <end position="755"/>
    </location>
</feature>
<dbReference type="InterPro" id="IPR036097">
    <property type="entry name" value="HisK_dim/P_sf"/>
</dbReference>
<protein>
    <recommendedName>
        <fullName evidence="2">histidine kinase</fullName>
        <ecNumber evidence="2">2.7.13.3</ecNumber>
    </recommendedName>
</protein>
<dbReference type="InterPro" id="IPR011006">
    <property type="entry name" value="CheY-like_superfamily"/>
</dbReference>
<evidence type="ECO:0000256" key="1">
    <source>
        <dbReference type="ARBA" id="ARBA00000085"/>
    </source>
</evidence>
<dbReference type="SUPFAM" id="SSF52172">
    <property type="entry name" value="CheY-like"/>
    <property type="match status" value="1"/>
</dbReference>
<dbReference type="InterPro" id="IPR000700">
    <property type="entry name" value="PAS-assoc_C"/>
</dbReference>
<keyword evidence="10" id="KW-1185">Reference proteome</keyword>
<dbReference type="SMART" id="SM00448">
    <property type="entry name" value="REC"/>
    <property type="match status" value="1"/>
</dbReference>
<feature type="modified residue" description="4-aspartylphosphate" evidence="4">
    <location>
        <position position="686"/>
    </location>
</feature>
<dbReference type="Pfam" id="PF00512">
    <property type="entry name" value="HisKA"/>
    <property type="match status" value="1"/>
</dbReference>
<evidence type="ECO:0000313" key="10">
    <source>
        <dbReference type="Proteomes" id="UP000784128"/>
    </source>
</evidence>
<dbReference type="SMART" id="SM00387">
    <property type="entry name" value="HATPase_c"/>
    <property type="match status" value="1"/>
</dbReference>
<feature type="domain" description="PAS" evidence="7">
    <location>
        <begin position="246"/>
        <end position="316"/>
    </location>
</feature>
<dbReference type="EC" id="2.7.13.3" evidence="2"/>
<dbReference type="PANTHER" id="PTHR45339">
    <property type="entry name" value="HYBRID SIGNAL TRANSDUCTION HISTIDINE KINASE J"/>
    <property type="match status" value="1"/>
</dbReference>
<evidence type="ECO:0000259" key="8">
    <source>
        <dbReference type="PROSITE" id="PS50113"/>
    </source>
</evidence>
<dbReference type="SUPFAM" id="SSF47384">
    <property type="entry name" value="Homodimeric domain of signal transducing histidine kinase"/>
    <property type="match status" value="1"/>
</dbReference>
<dbReference type="Gene3D" id="1.10.287.130">
    <property type="match status" value="1"/>
</dbReference>
<dbReference type="Pfam" id="PF00989">
    <property type="entry name" value="PAS"/>
    <property type="match status" value="1"/>
</dbReference>
<evidence type="ECO:0000313" key="9">
    <source>
        <dbReference type="EMBL" id="MBT1070946.1"/>
    </source>
</evidence>
<dbReference type="SMART" id="SM00388">
    <property type="entry name" value="HisKA"/>
    <property type="match status" value="1"/>
</dbReference>
<feature type="domain" description="Histidine kinase" evidence="5">
    <location>
        <begin position="382"/>
        <end position="606"/>
    </location>
</feature>
<dbReference type="InterPro" id="IPR005467">
    <property type="entry name" value="His_kinase_dom"/>
</dbReference>
<organism evidence="9 10">
    <name type="scientific">Pelotalea chapellei</name>
    <dbReference type="NCBI Taxonomy" id="44671"/>
    <lineage>
        <taxon>Bacteria</taxon>
        <taxon>Pseudomonadati</taxon>
        <taxon>Thermodesulfobacteriota</taxon>
        <taxon>Desulfuromonadia</taxon>
        <taxon>Geobacterales</taxon>
        <taxon>Geobacteraceae</taxon>
        <taxon>Pelotalea</taxon>
    </lineage>
</organism>
<dbReference type="Gene3D" id="6.10.250.490">
    <property type="match status" value="1"/>
</dbReference>
<accession>A0ABS5U5L1</accession>
<comment type="caution">
    <text evidence="9">The sequence shown here is derived from an EMBL/GenBank/DDBJ whole genome shotgun (WGS) entry which is preliminary data.</text>
</comment>
<dbReference type="Pfam" id="PF08448">
    <property type="entry name" value="PAS_4"/>
    <property type="match status" value="2"/>
</dbReference>
<feature type="domain" description="PAC" evidence="8">
    <location>
        <begin position="193"/>
        <end position="245"/>
    </location>
</feature>
<dbReference type="Gene3D" id="3.40.50.2300">
    <property type="match status" value="1"/>
</dbReference>
<dbReference type="PROSITE" id="PS50113">
    <property type="entry name" value="PAC"/>
    <property type="match status" value="2"/>
</dbReference>
<sequence>MDQNLKESDLFEHAPVGCFRLDRAGIIREVNFAGAEVFGNDRSSLIGRQLATSVSIADQKVISALLERVFKENGRELCQVKLSNGVMVQLGAVAAASGNECQVVITDISKEKQAQEELRANEEKFRLLIEYTPAAVAMLDREMKYIATSRRWLSDYRLGGQDIIGRSHYEVFPEIPDHWKQIHQRCLAGAVEKCDEEPFHRLDGAVDWNRWEIRPWHDRNGNIGGIIIFTENITGRKRAEEALRQSEEQFRTMADAMPQLAWSANADGFIYWFNRRCYEYTGMAPDQMAGWGWPGIQDPDALPSVLDQWEKSLQSEAPFEMVFPLKGRDGQFRPFLTRVQPLKDAKGHVVQWLGTSTDVTELAEAKKAAEVANRAKSQFLANMSHELRTPLNGILGVLQLVLEGNVGDVDPKQHELLSKAGKSAHSLLQIVSDILDLSRVEAGKLHLNEKPFSLRQTIAEAVDYFSLEARNKSVELAVTIAENVADAVQGDQLRLRQVLINLIGNAVKFTGKGKIEVQITGNMLVAGKNEITFTITDTGIGIPADKMHLLFSAFSQIDDSDTRKYGGTGLGLTITKELVEMMGGTITVTSREGAGSSFSFTVPFMEAEVENLSATDKAKRQSFQQVSPQAVAAGRHSILIAEDDELAADIMKAILSSDGMQVSHVPTGQDAVDMWEQGRYDLIIMDVQMPRMDGITATRIIREREQTSGRHIPILAMTAHAFCEDKERCLAAGMDFYLTKPLDLNKAREVIRTMIRK</sequence>
<evidence type="ECO:0000259" key="6">
    <source>
        <dbReference type="PROSITE" id="PS50110"/>
    </source>
</evidence>
<reference evidence="9 10" key="1">
    <citation type="submission" date="2021-05" db="EMBL/GenBank/DDBJ databases">
        <title>The draft genome of Geobacter chapellei DSM 13688.</title>
        <authorList>
            <person name="Xu Z."/>
            <person name="Masuda Y."/>
            <person name="Itoh H."/>
            <person name="Senoo K."/>
        </authorList>
    </citation>
    <scope>NUCLEOTIDE SEQUENCE [LARGE SCALE GENOMIC DNA]</scope>
    <source>
        <strain evidence="9 10">DSM 13688</strain>
    </source>
</reference>
<dbReference type="CDD" id="cd00082">
    <property type="entry name" value="HisKA"/>
    <property type="match status" value="1"/>
</dbReference>
<dbReference type="Gene3D" id="3.30.450.20">
    <property type="entry name" value="PAS domain"/>
    <property type="match status" value="3"/>
</dbReference>
<dbReference type="NCBIfam" id="TIGR00229">
    <property type="entry name" value="sensory_box"/>
    <property type="match status" value="3"/>
</dbReference>
<dbReference type="SUPFAM" id="SSF55874">
    <property type="entry name" value="ATPase domain of HSP90 chaperone/DNA topoisomerase II/histidine kinase"/>
    <property type="match status" value="1"/>
</dbReference>
<dbReference type="InterPro" id="IPR013767">
    <property type="entry name" value="PAS_fold"/>
</dbReference>
<dbReference type="InterPro" id="IPR004358">
    <property type="entry name" value="Sig_transdc_His_kin-like_C"/>
</dbReference>
<dbReference type="PROSITE" id="PS50110">
    <property type="entry name" value="RESPONSE_REGULATORY"/>
    <property type="match status" value="1"/>
</dbReference>
<dbReference type="InterPro" id="IPR001610">
    <property type="entry name" value="PAC"/>
</dbReference>
<dbReference type="CDD" id="cd17546">
    <property type="entry name" value="REC_hyHK_CKI1_RcsC-like"/>
    <property type="match status" value="1"/>
</dbReference>
<evidence type="ECO:0000259" key="7">
    <source>
        <dbReference type="PROSITE" id="PS50112"/>
    </source>
</evidence>
<dbReference type="InterPro" id="IPR003661">
    <property type="entry name" value="HisK_dim/P_dom"/>
</dbReference>
<dbReference type="EMBL" id="JAHDYS010000003">
    <property type="protein sequence ID" value="MBT1070946.1"/>
    <property type="molecule type" value="Genomic_DNA"/>
</dbReference>
<dbReference type="RefSeq" id="WP_214296659.1">
    <property type="nucleotide sequence ID" value="NZ_JAHDYS010000003.1"/>
</dbReference>